<keyword evidence="2" id="KW-0418">Kinase</keyword>
<dbReference type="Gene3D" id="3.30.420.40">
    <property type="match status" value="2"/>
</dbReference>
<evidence type="ECO:0000259" key="1">
    <source>
        <dbReference type="Pfam" id="PF01869"/>
    </source>
</evidence>
<dbReference type="Proteomes" id="UP000565745">
    <property type="component" value="Unassembled WGS sequence"/>
</dbReference>
<dbReference type="EC" id="2.7.1.8" evidence="2"/>
<name>A0A7W6MA58_9RHOB</name>
<proteinExistence type="predicted"/>
<feature type="domain" description="ATPase BadF/BadG/BcrA/BcrD type" evidence="1">
    <location>
        <begin position="13"/>
        <end position="256"/>
    </location>
</feature>
<dbReference type="Pfam" id="PF01869">
    <property type="entry name" value="BcrAD_BadFG"/>
    <property type="match status" value="1"/>
</dbReference>
<dbReference type="AlphaFoldDB" id="A0A7W6MA58"/>
<keyword evidence="2" id="KW-0808">Transferase</keyword>
<sequence>MKTTQQSVLVAADGGGTGCRACAGTIEAGILGQAEGGPGNVHSNFENAIRNLTGAVTEALQQADLGHVPLDQITAHFGVAGAHSDVEMEAVRAALPYGRSSVTGDRATSVRGALGDTDGYVVALGTGTIVARQKALGLHTVGGWGFDISDQASGSWLGRHLLEQIVMAEDGLRAHSPLTEKVLSDQGGLIDMIYFASSAAPGDFAKLARDVIEHAAQGDAVGQELMKKGADYIIHCLRTLGFQTGDQLALAGGVGPHYRNYLPAEMVENVIKPRGTALDGAFAMAWQTALANT</sequence>
<dbReference type="OrthoDB" id="63487at2"/>
<protein>
    <submittedName>
        <fullName evidence="2">Glucosamine kinase</fullName>
        <ecNumber evidence="2">2.7.1.8</ecNumber>
    </submittedName>
</protein>
<dbReference type="PANTHER" id="PTHR43190">
    <property type="entry name" value="N-ACETYL-D-GLUCOSAMINE KINASE"/>
    <property type="match status" value="1"/>
</dbReference>
<dbReference type="RefSeq" id="WP_025056049.1">
    <property type="nucleotide sequence ID" value="NZ_JACIFU010000003.1"/>
</dbReference>
<accession>A0A7W6MA58</accession>
<evidence type="ECO:0000313" key="3">
    <source>
        <dbReference type="Proteomes" id="UP000565745"/>
    </source>
</evidence>
<dbReference type="InterPro" id="IPR052519">
    <property type="entry name" value="Euk-type_GlcNAc_Kinase"/>
</dbReference>
<comment type="caution">
    <text evidence="2">The sequence shown here is derived from an EMBL/GenBank/DDBJ whole genome shotgun (WGS) entry which is preliminary data.</text>
</comment>
<dbReference type="PANTHER" id="PTHR43190:SF3">
    <property type="entry name" value="N-ACETYL-D-GLUCOSAMINE KINASE"/>
    <property type="match status" value="1"/>
</dbReference>
<dbReference type="InterPro" id="IPR043129">
    <property type="entry name" value="ATPase_NBD"/>
</dbReference>
<dbReference type="SUPFAM" id="SSF53067">
    <property type="entry name" value="Actin-like ATPase domain"/>
    <property type="match status" value="2"/>
</dbReference>
<dbReference type="CDD" id="cd24082">
    <property type="entry name" value="ASKHA_NBD_GspK-like"/>
    <property type="match status" value="1"/>
</dbReference>
<dbReference type="InterPro" id="IPR002731">
    <property type="entry name" value="ATPase_BadF"/>
</dbReference>
<reference evidence="2 3" key="1">
    <citation type="submission" date="2020-08" db="EMBL/GenBank/DDBJ databases">
        <title>Genomic Encyclopedia of Type Strains, Phase IV (KMG-IV): sequencing the most valuable type-strain genomes for metagenomic binning, comparative biology and taxonomic classification.</title>
        <authorList>
            <person name="Goeker M."/>
        </authorList>
    </citation>
    <scope>NUCLEOTIDE SEQUENCE [LARGE SCALE GENOMIC DNA]</scope>
    <source>
        <strain evidence="2 3">DSM 101015</strain>
    </source>
</reference>
<keyword evidence="3" id="KW-1185">Reference proteome</keyword>
<gene>
    <name evidence="2" type="ORF">GGR93_002631</name>
</gene>
<dbReference type="EMBL" id="JACIFU010000003">
    <property type="protein sequence ID" value="MBB4174843.1"/>
    <property type="molecule type" value="Genomic_DNA"/>
</dbReference>
<dbReference type="GO" id="GO:0047931">
    <property type="term" value="F:glucosamine kinase activity"/>
    <property type="evidence" value="ECO:0007669"/>
    <property type="project" value="UniProtKB-EC"/>
</dbReference>
<evidence type="ECO:0000313" key="2">
    <source>
        <dbReference type="EMBL" id="MBB4174843.1"/>
    </source>
</evidence>
<organism evidence="2 3">
    <name type="scientific">Sulfitobacter noctilucicola</name>
    <dbReference type="NCBI Taxonomy" id="1342301"/>
    <lineage>
        <taxon>Bacteria</taxon>
        <taxon>Pseudomonadati</taxon>
        <taxon>Pseudomonadota</taxon>
        <taxon>Alphaproteobacteria</taxon>
        <taxon>Rhodobacterales</taxon>
        <taxon>Roseobacteraceae</taxon>
        <taxon>Sulfitobacter</taxon>
    </lineage>
</organism>